<dbReference type="Gene3D" id="3.30.240.20">
    <property type="entry name" value="bsu07140 like domains"/>
    <property type="match status" value="1"/>
</dbReference>
<dbReference type="PANTHER" id="PTHR34582">
    <property type="entry name" value="UPF0702 TRANSMEMBRANE PROTEIN YCAP"/>
    <property type="match status" value="1"/>
</dbReference>
<evidence type="ECO:0000256" key="4">
    <source>
        <dbReference type="ARBA" id="ARBA00022692"/>
    </source>
</evidence>
<dbReference type="InterPro" id="IPR023090">
    <property type="entry name" value="UPF0702_alpha/beta_dom_sf"/>
</dbReference>
<dbReference type="GO" id="GO:0005886">
    <property type="term" value="C:plasma membrane"/>
    <property type="evidence" value="ECO:0007669"/>
    <property type="project" value="UniProtKB-SubCell"/>
</dbReference>
<protein>
    <recommendedName>
        <fullName evidence="12">DUF421 domain-containing protein</fullName>
    </recommendedName>
</protein>
<dbReference type="EMBL" id="CP042914">
    <property type="protein sequence ID" value="QEG38808.1"/>
    <property type="molecule type" value="Genomic_DNA"/>
</dbReference>
<sequence length="186" mass="19986">MESTLLASFISGKMFFDGWAPVVRTLVVGAVAYAALIGILRASGKRTLSKMNAFDFIVTIALGSTLASALTSQNVSLVQGVTALGLLVFLQLVSTWLAVRYTWYSGLIKSEPTLVFFQGRYLRDAMKKQRITQEEILAAMRQNGIAQPSEVAAVVIETEGTLSVIPEGPASAEELRNLGVEGTSNI</sequence>
<keyword evidence="6 7" id="KW-0472">Membrane</keyword>
<dbReference type="RefSeq" id="WP_168215694.1">
    <property type="nucleotide sequence ID" value="NZ_CP042914.1"/>
</dbReference>
<feature type="transmembrane region" description="Helical" evidence="7">
    <location>
        <begin position="52"/>
        <end position="71"/>
    </location>
</feature>
<evidence type="ECO:0000256" key="6">
    <source>
        <dbReference type="ARBA" id="ARBA00023136"/>
    </source>
</evidence>
<evidence type="ECO:0000256" key="3">
    <source>
        <dbReference type="ARBA" id="ARBA00022475"/>
    </source>
</evidence>
<keyword evidence="3" id="KW-1003">Cell membrane</keyword>
<dbReference type="KEGG" id="rul:UC8_07660"/>
<evidence type="ECO:0000313" key="11">
    <source>
        <dbReference type="Proteomes" id="UP000325286"/>
    </source>
</evidence>
<proteinExistence type="inferred from homology"/>
<reference evidence="10 11" key="1">
    <citation type="submission" date="2019-08" db="EMBL/GenBank/DDBJ databases">
        <title>Deep-cultivation of Planctomycetes and their phenomic and genomic characterization uncovers novel biology.</title>
        <authorList>
            <person name="Wiegand S."/>
            <person name="Jogler M."/>
            <person name="Boedeker C."/>
            <person name="Pinto D."/>
            <person name="Vollmers J."/>
            <person name="Rivas-Marin E."/>
            <person name="Kohn T."/>
            <person name="Peeters S.H."/>
            <person name="Heuer A."/>
            <person name="Rast P."/>
            <person name="Oberbeckmann S."/>
            <person name="Bunk B."/>
            <person name="Jeske O."/>
            <person name="Meyerdierks A."/>
            <person name="Storesund J.E."/>
            <person name="Kallscheuer N."/>
            <person name="Luecker S."/>
            <person name="Lage O.M."/>
            <person name="Pohl T."/>
            <person name="Merkel B.J."/>
            <person name="Hornburger P."/>
            <person name="Mueller R.-W."/>
            <person name="Bruemmer F."/>
            <person name="Labrenz M."/>
            <person name="Spormann A.M."/>
            <person name="Op den Camp H."/>
            <person name="Overmann J."/>
            <person name="Amann R."/>
            <person name="Jetten M.S.M."/>
            <person name="Mascher T."/>
            <person name="Medema M.H."/>
            <person name="Devos D.P."/>
            <person name="Kaster A.-K."/>
            <person name="Ovreas L."/>
            <person name="Rohde M."/>
            <person name="Galperin M.Y."/>
            <person name="Jogler C."/>
        </authorList>
    </citation>
    <scope>NUCLEOTIDE SEQUENCE [LARGE SCALE GENOMIC DNA]</scope>
    <source>
        <strain evidence="10 11">UC8</strain>
    </source>
</reference>
<evidence type="ECO:0000313" key="10">
    <source>
        <dbReference type="EMBL" id="QEG38808.1"/>
    </source>
</evidence>
<evidence type="ECO:0000259" key="8">
    <source>
        <dbReference type="Pfam" id="PF04239"/>
    </source>
</evidence>
<evidence type="ECO:0000256" key="5">
    <source>
        <dbReference type="ARBA" id="ARBA00022989"/>
    </source>
</evidence>
<dbReference type="InterPro" id="IPR007353">
    <property type="entry name" value="DUF421"/>
</dbReference>
<accession>A0A5B9QIG4</accession>
<feature type="transmembrane region" description="Helical" evidence="7">
    <location>
        <begin position="77"/>
        <end position="99"/>
    </location>
</feature>
<feature type="transmembrane region" description="Helical" evidence="7">
    <location>
        <begin position="20"/>
        <end position="40"/>
    </location>
</feature>
<feature type="domain" description="YetF-like N-terminal transmembrane" evidence="9">
    <location>
        <begin position="31"/>
        <end position="96"/>
    </location>
</feature>
<dbReference type="AlphaFoldDB" id="A0A5B9QIG4"/>
<comment type="subcellular location">
    <subcellularLocation>
        <location evidence="1">Cell membrane</location>
        <topology evidence="1">Multi-pass membrane protein</topology>
    </subcellularLocation>
</comment>
<dbReference type="Pfam" id="PF20730">
    <property type="entry name" value="YetF_N"/>
    <property type="match status" value="1"/>
</dbReference>
<comment type="similarity">
    <text evidence="2">Belongs to the UPF0702 family.</text>
</comment>
<evidence type="ECO:0000256" key="7">
    <source>
        <dbReference type="SAM" id="Phobius"/>
    </source>
</evidence>
<dbReference type="InterPro" id="IPR048454">
    <property type="entry name" value="YetF_N"/>
</dbReference>
<evidence type="ECO:0000256" key="1">
    <source>
        <dbReference type="ARBA" id="ARBA00004651"/>
    </source>
</evidence>
<organism evidence="10 11">
    <name type="scientific">Roseimaritima ulvae</name>
    <dbReference type="NCBI Taxonomy" id="980254"/>
    <lineage>
        <taxon>Bacteria</taxon>
        <taxon>Pseudomonadati</taxon>
        <taxon>Planctomycetota</taxon>
        <taxon>Planctomycetia</taxon>
        <taxon>Pirellulales</taxon>
        <taxon>Pirellulaceae</taxon>
        <taxon>Roseimaritima</taxon>
    </lineage>
</organism>
<feature type="domain" description="YetF C-terminal" evidence="8">
    <location>
        <begin position="104"/>
        <end position="169"/>
    </location>
</feature>
<keyword evidence="11" id="KW-1185">Reference proteome</keyword>
<evidence type="ECO:0008006" key="12">
    <source>
        <dbReference type="Google" id="ProtNLM"/>
    </source>
</evidence>
<keyword evidence="5 7" id="KW-1133">Transmembrane helix</keyword>
<dbReference type="Proteomes" id="UP000325286">
    <property type="component" value="Chromosome"/>
</dbReference>
<dbReference type="Pfam" id="PF04239">
    <property type="entry name" value="DUF421"/>
    <property type="match status" value="1"/>
</dbReference>
<evidence type="ECO:0000256" key="2">
    <source>
        <dbReference type="ARBA" id="ARBA00006448"/>
    </source>
</evidence>
<gene>
    <name evidence="10" type="ORF">UC8_07660</name>
</gene>
<dbReference type="PANTHER" id="PTHR34582:SF6">
    <property type="entry name" value="UPF0702 TRANSMEMBRANE PROTEIN YCAP"/>
    <property type="match status" value="1"/>
</dbReference>
<keyword evidence="4 7" id="KW-0812">Transmembrane</keyword>
<evidence type="ECO:0000259" key="9">
    <source>
        <dbReference type="Pfam" id="PF20730"/>
    </source>
</evidence>
<name>A0A5B9QIG4_9BACT</name>